<protein>
    <submittedName>
        <fullName evidence="1">Uncharacterized protein</fullName>
    </submittedName>
</protein>
<keyword evidence="2" id="KW-1185">Reference proteome</keyword>
<accession>A0AAV0ZPJ0</accession>
<sequence>MVSTQIGDLEDFFRVVEKCLCGTCMSIHAMSQECQHPDGLVRVTRGTGEARIHIMGIIKPPTIDLDNLKTNQELVFNARFLERVLFAPIFTVNSIPLRSHLAFLQTLKYSLYMGFQI</sequence>
<proteinExistence type="predicted"/>
<dbReference type="Proteomes" id="UP001157006">
    <property type="component" value="Chromosome 2"/>
</dbReference>
<evidence type="ECO:0000313" key="1">
    <source>
        <dbReference type="EMBL" id="CAI8597917.1"/>
    </source>
</evidence>
<reference evidence="1 2" key="1">
    <citation type="submission" date="2023-01" db="EMBL/GenBank/DDBJ databases">
        <authorList>
            <person name="Kreplak J."/>
        </authorList>
    </citation>
    <scope>NUCLEOTIDE SEQUENCE [LARGE SCALE GENOMIC DNA]</scope>
</reference>
<organism evidence="1 2">
    <name type="scientific">Vicia faba</name>
    <name type="common">Broad bean</name>
    <name type="synonym">Faba vulgaris</name>
    <dbReference type="NCBI Taxonomy" id="3906"/>
    <lineage>
        <taxon>Eukaryota</taxon>
        <taxon>Viridiplantae</taxon>
        <taxon>Streptophyta</taxon>
        <taxon>Embryophyta</taxon>
        <taxon>Tracheophyta</taxon>
        <taxon>Spermatophyta</taxon>
        <taxon>Magnoliopsida</taxon>
        <taxon>eudicotyledons</taxon>
        <taxon>Gunneridae</taxon>
        <taxon>Pentapetalae</taxon>
        <taxon>rosids</taxon>
        <taxon>fabids</taxon>
        <taxon>Fabales</taxon>
        <taxon>Fabaceae</taxon>
        <taxon>Papilionoideae</taxon>
        <taxon>50 kb inversion clade</taxon>
        <taxon>NPAAA clade</taxon>
        <taxon>Hologalegina</taxon>
        <taxon>IRL clade</taxon>
        <taxon>Fabeae</taxon>
        <taxon>Vicia</taxon>
    </lineage>
</organism>
<dbReference type="AlphaFoldDB" id="A0AAV0ZPJ0"/>
<name>A0AAV0ZPJ0_VICFA</name>
<evidence type="ECO:0000313" key="2">
    <source>
        <dbReference type="Proteomes" id="UP001157006"/>
    </source>
</evidence>
<gene>
    <name evidence="1" type="ORF">VFH_II103640</name>
</gene>
<dbReference type="EMBL" id="OX451737">
    <property type="protein sequence ID" value="CAI8597917.1"/>
    <property type="molecule type" value="Genomic_DNA"/>
</dbReference>